<accession>D8JX66</accession>
<keyword evidence="9" id="KW-0456">Lyase</keyword>
<evidence type="ECO:0000256" key="9">
    <source>
        <dbReference type="ARBA" id="ARBA00023239"/>
    </source>
</evidence>
<evidence type="ECO:0000256" key="6">
    <source>
        <dbReference type="ARBA" id="ARBA00018141"/>
    </source>
</evidence>
<dbReference type="PANTHER" id="PTHR12589">
    <property type="entry name" value="PYRUVOYL TETRAHYDROBIOPTERIN SYNTHASE"/>
    <property type="match status" value="1"/>
</dbReference>
<comment type="similarity">
    <text evidence="4">Belongs to the PTPS family. QueD subfamily.</text>
</comment>
<feature type="region of interest" description="Disordered" evidence="12">
    <location>
        <begin position="1"/>
        <end position="34"/>
    </location>
</feature>
<name>D8JX66_HYPDA</name>
<evidence type="ECO:0000256" key="12">
    <source>
        <dbReference type="SAM" id="MobiDB-lite"/>
    </source>
</evidence>
<evidence type="ECO:0000256" key="2">
    <source>
        <dbReference type="ARBA" id="ARBA00002285"/>
    </source>
</evidence>
<dbReference type="AlphaFoldDB" id="D8JX66"/>
<dbReference type="STRING" id="582899.Hden_1390"/>
<evidence type="ECO:0000256" key="5">
    <source>
        <dbReference type="ARBA" id="ARBA00012982"/>
    </source>
</evidence>
<dbReference type="Proteomes" id="UP000002033">
    <property type="component" value="Chromosome"/>
</dbReference>
<keyword evidence="8" id="KW-0862">Zinc</keyword>
<comment type="pathway">
    <text evidence="3">Purine metabolism; 7-cyano-7-deazaguanine biosynthesis.</text>
</comment>
<dbReference type="Gene3D" id="3.30.479.10">
    <property type="entry name" value="6-pyruvoyl tetrahydropterin synthase/QueD"/>
    <property type="match status" value="1"/>
</dbReference>
<evidence type="ECO:0000256" key="4">
    <source>
        <dbReference type="ARBA" id="ARBA00008900"/>
    </source>
</evidence>
<evidence type="ECO:0000313" key="13">
    <source>
        <dbReference type="EMBL" id="ADJ23202.1"/>
    </source>
</evidence>
<dbReference type="HOGENOM" id="CLU_1487145_0_0_5"/>
<sequence>MRRSKYRSATRQYEDRRPARIRPGQPAAKPSLGSTIFHDTAMPRAAGKGDWDVTVPHDATATDGQTIRITATYTFEAAHFLPKVHDGHKCRRLHGHNYRVDVSVAGGLDERGFVLDYAELDGIVQPVIDELDHRCLNDIPGLENPTSEILALWLRSRIAAKAGTKPMIRVWETPRYLVEVS</sequence>
<evidence type="ECO:0000256" key="11">
    <source>
        <dbReference type="ARBA" id="ARBA00048807"/>
    </source>
</evidence>
<evidence type="ECO:0000256" key="3">
    <source>
        <dbReference type="ARBA" id="ARBA00005061"/>
    </source>
</evidence>
<evidence type="ECO:0000313" key="14">
    <source>
        <dbReference type="Proteomes" id="UP000002033"/>
    </source>
</evidence>
<comment type="cofactor">
    <cofactor evidence="1">
        <name>Zn(2+)</name>
        <dbReference type="ChEBI" id="CHEBI:29105"/>
    </cofactor>
</comment>
<dbReference type="GO" id="GO:0070497">
    <property type="term" value="F:6-carboxytetrahydropterin synthase activity"/>
    <property type="evidence" value="ECO:0007669"/>
    <property type="project" value="UniProtKB-EC"/>
</dbReference>
<comment type="catalytic activity">
    <reaction evidence="11">
        <text>7,8-dihydroneopterin 3'-triphosphate + H2O = 6-carboxy-5,6,7,8-tetrahydropterin + triphosphate + acetaldehyde + 2 H(+)</text>
        <dbReference type="Rhea" id="RHEA:27966"/>
        <dbReference type="ChEBI" id="CHEBI:15343"/>
        <dbReference type="ChEBI" id="CHEBI:15377"/>
        <dbReference type="ChEBI" id="CHEBI:15378"/>
        <dbReference type="ChEBI" id="CHEBI:18036"/>
        <dbReference type="ChEBI" id="CHEBI:58462"/>
        <dbReference type="ChEBI" id="CHEBI:61032"/>
        <dbReference type="EC" id="4.1.2.50"/>
    </reaction>
</comment>
<dbReference type="EMBL" id="CP002083">
    <property type="protein sequence ID" value="ADJ23202.1"/>
    <property type="molecule type" value="Genomic_DNA"/>
</dbReference>
<evidence type="ECO:0000256" key="1">
    <source>
        <dbReference type="ARBA" id="ARBA00001947"/>
    </source>
</evidence>
<reference evidence="14" key="1">
    <citation type="journal article" date="2011" name="J. Bacteriol.">
        <title>Genome sequences of eight morphologically diverse alphaproteobacteria.</title>
        <authorList>
            <consortium name="US DOE Joint Genome Institute"/>
            <person name="Brown P.J."/>
            <person name="Kysela D.T."/>
            <person name="Buechlein A."/>
            <person name="Hemmerich C."/>
            <person name="Brun Y.V."/>
        </authorList>
    </citation>
    <scope>NUCLEOTIDE SEQUENCE [LARGE SCALE GENOMIC DNA]</scope>
    <source>
        <strain evidence="14">ATCC 51888 / DSM 1869 / NCIB 11706 / TK 0415</strain>
    </source>
</reference>
<evidence type="ECO:0000256" key="10">
    <source>
        <dbReference type="ARBA" id="ARBA00031449"/>
    </source>
</evidence>
<dbReference type="GO" id="GO:0046872">
    <property type="term" value="F:metal ion binding"/>
    <property type="evidence" value="ECO:0007669"/>
    <property type="project" value="UniProtKB-KW"/>
</dbReference>
<evidence type="ECO:0000256" key="7">
    <source>
        <dbReference type="ARBA" id="ARBA00022723"/>
    </source>
</evidence>
<dbReference type="SUPFAM" id="SSF55620">
    <property type="entry name" value="Tetrahydrobiopterin biosynthesis enzymes-like"/>
    <property type="match status" value="1"/>
</dbReference>
<dbReference type="Pfam" id="PF01242">
    <property type="entry name" value="PTPS"/>
    <property type="match status" value="1"/>
</dbReference>
<keyword evidence="7" id="KW-0479">Metal-binding</keyword>
<dbReference type="eggNOG" id="COG0720">
    <property type="taxonomic scope" value="Bacteria"/>
</dbReference>
<dbReference type="PANTHER" id="PTHR12589:SF7">
    <property type="entry name" value="6-PYRUVOYL TETRAHYDROBIOPTERIN SYNTHASE"/>
    <property type="match status" value="1"/>
</dbReference>
<dbReference type="InterPro" id="IPR007115">
    <property type="entry name" value="6-PTP_synth/QueD"/>
</dbReference>
<dbReference type="NCBIfam" id="TIGR03367">
    <property type="entry name" value="queuosine_QueD"/>
    <property type="match status" value="1"/>
</dbReference>
<protein>
    <recommendedName>
        <fullName evidence="6">6-carboxy-5,6,7,8-tetrahydropterin synthase</fullName>
        <ecNumber evidence="5">4.1.2.50</ecNumber>
    </recommendedName>
    <alternativeName>
        <fullName evidence="10">Queuosine biosynthesis protein QueD</fullName>
    </alternativeName>
</protein>
<proteinExistence type="inferred from homology"/>
<organism evidence="13 14">
    <name type="scientific">Hyphomicrobium denitrificans (strain ATCC 51888 / DSM 1869 / NCIMB 11706 / TK 0415)</name>
    <dbReference type="NCBI Taxonomy" id="582899"/>
    <lineage>
        <taxon>Bacteria</taxon>
        <taxon>Pseudomonadati</taxon>
        <taxon>Pseudomonadota</taxon>
        <taxon>Alphaproteobacteria</taxon>
        <taxon>Hyphomicrobiales</taxon>
        <taxon>Hyphomicrobiaceae</taxon>
        <taxon>Hyphomicrobium</taxon>
    </lineage>
</organism>
<dbReference type="UniPathway" id="UPA00391"/>
<dbReference type="EC" id="4.1.2.50" evidence="5"/>
<evidence type="ECO:0000256" key="8">
    <source>
        <dbReference type="ARBA" id="ARBA00022833"/>
    </source>
</evidence>
<dbReference type="InterPro" id="IPR038418">
    <property type="entry name" value="6-PTP_synth/QueD_sf"/>
</dbReference>
<dbReference type="KEGG" id="hdn:Hden_1390"/>
<comment type="function">
    <text evidence="2">Catalyzes the conversion of 7,8-dihydroneopterin triphosphate (H2NTP) to 6-carboxy-5,6,7,8-tetrahydropterin (CPH4) and acetaldehyde.</text>
</comment>
<gene>
    <name evidence="13" type="ordered locus">Hden_1390</name>
</gene>
<keyword evidence="14" id="KW-1185">Reference proteome</keyword>